<evidence type="ECO:0000313" key="3">
    <source>
        <dbReference type="Proteomes" id="UP001596296"/>
    </source>
</evidence>
<reference evidence="2 3" key="1">
    <citation type="journal article" date="2019" name="Int. J. Syst. Evol. Microbiol.">
        <title>The Global Catalogue of Microorganisms (GCM) 10K type strain sequencing project: providing services to taxonomists for standard genome sequencing and annotation.</title>
        <authorList>
            <consortium name="The Broad Institute Genomics Platform"/>
            <consortium name="The Broad Institute Genome Sequencing Center for Infectious Disease"/>
            <person name="Wu L."/>
            <person name="Ma J."/>
        </authorList>
    </citation>
    <scope>NUCLEOTIDE SEQUENCE [LARGE SCALE GENOMIC DNA]</scope>
    <source>
        <strain evidence="2 3">SKJ47</strain>
    </source>
</reference>
<accession>A0ABD5V079</accession>
<dbReference type="Proteomes" id="UP001596296">
    <property type="component" value="Unassembled WGS sequence"/>
</dbReference>
<dbReference type="RefSeq" id="WP_379746588.1">
    <property type="nucleotide sequence ID" value="NZ_JBHSVN010000002.1"/>
</dbReference>
<dbReference type="AlphaFoldDB" id="A0ABD5V079"/>
<evidence type="ECO:0000313" key="2">
    <source>
        <dbReference type="EMBL" id="MFC6893916.1"/>
    </source>
</evidence>
<protein>
    <recommendedName>
        <fullName evidence="1">DUF8069 domain-containing protein</fullName>
    </recommendedName>
</protein>
<evidence type="ECO:0000259" key="1">
    <source>
        <dbReference type="Pfam" id="PF26266"/>
    </source>
</evidence>
<dbReference type="EMBL" id="JBHSXL010000018">
    <property type="protein sequence ID" value="MFC6893916.1"/>
    <property type="molecule type" value="Genomic_DNA"/>
</dbReference>
<proteinExistence type="predicted"/>
<organism evidence="2 3">
    <name type="scientific">Halopenitus salinus</name>
    <dbReference type="NCBI Taxonomy" id="1198295"/>
    <lineage>
        <taxon>Archaea</taxon>
        <taxon>Methanobacteriati</taxon>
        <taxon>Methanobacteriota</taxon>
        <taxon>Stenosarchaea group</taxon>
        <taxon>Halobacteria</taxon>
        <taxon>Halobacteriales</taxon>
        <taxon>Haloferacaceae</taxon>
        <taxon>Halopenitus</taxon>
    </lineage>
</organism>
<comment type="caution">
    <text evidence="2">The sequence shown here is derived from an EMBL/GenBank/DDBJ whole genome shotgun (WGS) entry which is preliminary data.</text>
</comment>
<dbReference type="Pfam" id="PF26266">
    <property type="entry name" value="DUF8069"/>
    <property type="match status" value="1"/>
</dbReference>
<gene>
    <name evidence="2" type="ORF">ACFQE9_15085</name>
</gene>
<feature type="domain" description="DUF8069" evidence="1">
    <location>
        <begin position="1"/>
        <end position="95"/>
    </location>
</feature>
<name>A0ABD5V079_9EURY</name>
<sequence length="96" mass="10620">MNGTDTFGDVSSDYERFEAELLAQDQDAVHVVVADLEDREAHLLVNTLVDDGLVTPVPNERVLVHEPSDQAFNSIVQLAVFHRGWTTALDVDAKTE</sequence>
<keyword evidence="3" id="KW-1185">Reference proteome</keyword>
<dbReference type="InterPro" id="IPR058382">
    <property type="entry name" value="DUF8069"/>
</dbReference>